<dbReference type="eggNOG" id="KOG3863">
    <property type="taxonomic scope" value="Eukaryota"/>
</dbReference>
<dbReference type="InterPro" id="IPR011333">
    <property type="entry name" value="SKP1/BTB/POZ_sf"/>
</dbReference>
<proteinExistence type="predicted"/>
<keyword evidence="3" id="KW-1185">Reference proteome</keyword>
<feature type="domain" description="BTB" evidence="1">
    <location>
        <begin position="26"/>
        <end position="89"/>
    </location>
</feature>
<protein>
    <submittedName>
        <fullName evidence="2">BTB/POZ domain containing protein</fullName>
    </submittedName>
</protein>
<dbReference type="KEGG" id="tva:4752566"/>
<dbReference type="EMBL" id="DS113835">
    <property type="protein sequence ID" value="EAX94823.1"/>
    <property type="molecule type" value="Genomic_DNA"/>
</dbReference>
<reference evidence="2" key="1">
    <citation type="submission" date="2006-10" db="EMBL/GenBank/DDBJ databases">
        <authorList>
            <person name="Amadeo P."/>
            <person name="Zhao Q."/>
            <person name="Wortman J."/>
            <person name="Fraser-Liggett C."/>
            <person name="Carlton J."/>
        </authorList>
    </citation>
    <scope>NUCLEOTIDE SEQUENCE</scope>
    <source>
        <strain evidence="2">G3</strain>
    </source>
</reference>
<dbReference type="Gene3D" id="2.60.120.260">
    <property type="entry name" value="Galactose-binding domain-like"/>
    <property type="match status" value="1"/>
</dbReference>
<dbReference type="OrthoDB" id="624345at2759"/>
<dbReference type="Proteomes" id="UP000001542">
    <property type="component" value="Unassembled WGS sequence"/>
</dbReference>
<dbReference type="InParanoid" id="A2FJT2"/>
<dbReference type="SMR" id="A2FJT2"/>
<dbReference type="InterPro" id="IPR000210">
    <property type="entry name" value="BTB/POZ_dom"/>
</dbReference>
<dbReference type="InterPro" id="IPR008979">
    <property type="entry name" value="Galactose-bd-like_sf"/>
</dbReference>
<organism evidence="2 3">
    <name type="scientific">Trichomonas vaginalis (strain ATCC PRA-98 / G3)</name>
    <dbReference type="NCBI Taxonomy" id="412133"/>
    <lineage>
        <taxon>Eukaryota</taxon>
        <taxon>Metamonada</taxon>
        <taxon>Parabasalia</taxon>
        <taxon>Trichomonadida</taxon>
        <taxon>Trichomonadidae</taxon>
        <taxon>Trichomonas</taxon>
    </lineage>
</organism>
<sequence length="378" mass="43285">MTEQSQLLTRDTVFEFEKIALDQRFVDCTIIVEGKEFKAHRVLLAGCSKYFNEYFKDNSVTTCTLENYSASSFQLFITFLYTKKILLNLDNLANAMKLAFYLKIDTLFNTINDFLQTVANPDTAIVLLKSVGFALSALTRFMKFCATLMEKMSANTDFAFLKVPEMKLLIKKARFSNGYVRDDIIAKYCRAAQIDPEQFAEFKQFDPALPDSSLKKPTFSAVCLAAPPDPGLFQRLKGQVGVEASGSLNGRDPATIIEEDPIKHWFTESDGNAWVLFEFKELYIQPTHYGIWSHGGTSTLKNWAFQASNDRQNWIVLSTHNNDDSLKEPFSEKTWPIDTNGYFKYFRIIQTGHNWSGNRWLYLQKVEIWGVACSKDKF</sequence>
<evidence type="ECO:0000313" key="2">
    <source>
        <dbReference type="EMBL" id="EAX94823.1"/>
    </source>
</evidence>
<dbReference type="VEuPathDB" id="TrichDB:TVAG_355590"/>
<dbReference type="PANTHER" id="PTHR47457">
    <property type="entry name" value="OS05G0345500 PROTEIN"/>
    <property type="match status" value="1"/>
</dbReference>
<name>A2FJT2_TRIV3</name>
<dbReference type="eggNOG" id="KOG4276">
    <property type="taxonomic scope" value="Eukaryota"/>
</dbReference>
<dbReference type="SUPFAM" id="SSF54695">
    <property type="entry name" value="POZ domain"/>
    <property type="match status" value="1"/>
</dbReference>
<dbReference type="AlphaFoldDB" id="A2FJT2"/>
<dbReference type="PANTHER" id="PTHR47457:SF1">
    <property type="entry name" value="BTB DOMAIN-CONTAINING PROTEIN-RELATED"/>
    <property type="match status" value="1"/>
</dbReference>
<dbReference type="SUPFAM" id="SSF49785">
    <property type="entry name" value="Galactose-binding domain-like"/>
    <property type="match status" value="1"/>
</dbReference>
<dbReference type="VEuPathDB" id="TrichDB:TVAGG3_0364280"/>
<evidence type="ECO:0000313" key="3">
    <source>
        <dbReference type="Proteomes" id="UP000001542"/>
    </source>
</evidence>
<dbReference type="CDD" id="cd18186">
    <property type="entry name" value="BTB_POZ_ZBTB_KLHL-like"/>
    <property type="match status" value="1"/>
</dbReference>
<evidence type="ECO:0000259" key="1">
    <source>
        <dbReference type="PROSITE" id="PS50097"/>
    </source>
</evidence>
<gene>
    <name evidence="2" type="ORF">TVAG_355590</name>
</gene>
<reference evidence="2" key="2">
    <citation type="journal article" date="2007" name="Science">
        <title>Draft genome sequence of the sexually transmitted pathogen Trichomonas vaginalis.</title>
        <authorList>
            <person name="Carlton J.M."/>
            <person name="Hirt R.P."/>
            <person name="Silva J.C."/>
            <person name="Delcher A.L."/>
            <person name="Schatz M."/>
            <person name="Zhao Q."/>
            <person name="Wortman J.R."/>
            <person name="Bidwell S.L."/>
            <person name="Alsmark U.C.M."/>
            <person name="Besteiro S."/>
            <person name="Sicheritz-Ponten T."/>
            <person name="Noel C.J."/>
            <person name="Dacks J.B."/>
            <person name="Foster P.G."/>
            <person name="Simillion C."/>
            <person name="Van de Peer Y."/>
            <person name="Miranda-Saavedra D."/>
            <person name="Barton G.J."/>
            <person name="Westrop G.D."/>
            <person name="Mueller S."/>
            <person name="Dessi D."/>
            <person name="Fiori P.L."/>
            <person name="Ren Q."/>
            <person name="Paulsen I."/>
            <person name="Zhang H."/>
            <person name="Bastida-Corcuera F.D."/>
            <person name="Simoes-Barbosa A."/>
            <person name="Brown M.T."/>
            <person name="Hayes R.D."/>
            <person name="Mukherjee M."/>
            <person name="Okumura C.Y."/>
            <person name="Schneider R."/>
            <person name="Smith A.J."/>
            <person name="Vanacova S."/>
            <person name="Villalvazo M."/>
            <person name="Haas B.J."/>
            <person name="Pertea M."/>
            <person name="Feldblyum T.V."/>
            <person name="Utterback T.R."/>
            <person name="Shu C.L."/>
            <person name="Osoegawa K."/>
            <person name="de Jong P.J."/>
            <person name="Hrdy I."/>
            <person name="Horvathova L."/>
            <person name="Zubacova Z."/>
            <person name="Dolezal P."/>
            <person name="Malik S.B."/>
            <person name="Logsdon J.M. Jr."/>
            <person name="Henze K."/>
            <person name="Gupta A."/>
            <person name="Wang C.C."/>
            <person name="Dunne R.L."/>
            <person name="Upcroft J.A."/>
            <person name="Upcroft P."/>
            <person name="White O."/>
            <person name="Salzberg S.L."/>
            <person name="Tang P."/>
            <person name="Chiu C.-H."/>
            <person name="Lee Y.-S."/>
            <person name="Embley T.M."/>
            <person name="Coombs G.H."/>
            <person name="Mottram J.C."/>
            <person name="Tachezy J."/>
            <person name="Fraser-Liggett C.M."/>
            <person name="Johnson P.J."/>
        </authorList>
    </citation>
    <scope>NUCLEOTIDE SEQUENCE [LARGE SCALE GENOMIC DNA]</scope>
    <source>
        <strain evidence="2">G3</strain>
    </source>
</reference>
<dbReference type="RefSeq" id="XP_001307753.1">
    <property type="nucleotide sequence ID" value="XM_001307752.1"/>
</dbReference>
<dbReference type="PROSITE" id="PS50097">
    <property type="entry name" value="BTB"/>
    <property type="match status" value="1"/>
</dbReference>
<accession>A2FJT2</accession>
<dbReference type="Gene3D" id="3.30.710.10">
    <property type="entry name" value="Potassium Channel Kv1.1, Chain A"/>
    <property type="match status" value="1"/>
</dbReference>
<dbReference type="Pfam" id="PF00651">
    <property type="entry name" value="BTB"/>
    <property type="match status" value="1"/>
</dbReference>
<dbReference type="STRING" id="5722.A2FJT2"/>
<dbReference type="SMART" id="SM00225">
    <property type="entry name" value="BTB"/>
    <property type="match status" value="1"/>
</dbReference>